<dbReference type="EMBL" id="AZBU02000006">
    <property type="protein sequence ID" value="TKR73858.1"/>
    <property type="molecule type" value="Genomic_DNA"/>
</dbReference>
<evidence type="ECO:0000313" key="2">
    <source>
        <dbReference type="EMBL" id="TKR73858.1"/>
    </source>
</evidence>
<protein>
    <submittedName>
        <fullName evidence="2">Uncharacterized protein</fullName>
    </submittedName>
</protein>
<dbReference type="AlphaFoldDB" id="A0A4U5MVR9"/>
<organism evidence="2 3">
    <name type="scientific">Steinernema carpocapsae</name>
    <name type="common">Entomopathogenic nematode</name>
    <dbReference type="NCBI Taxonomy" id="34508"/>
    <lineage>
        <taxon>Eukaryota</taxon>
        <taxon>Metazoa</taxon>
        <taxon>Ecdysozoa</taxon>
        <taxon>Nematoda</taxon>
        <taxon>Chromadorea</taxon>
        <taxon>Rhabditida</taxon>
        <taxon>Tylenchina</taxon>
        <taxon>Panagrolaimomorpha</taxon>
        <taxon>Strongyloidoidea</taxon>
        <taxon>Steinernematidae</taxon>
        <taxon>Steinernema</taxon>
    </lineage>
</organism>
<evidence type="ECO:0000256" key="1">
    <source>
        <dbReference type="SAM" id="Phobius"/>
    </source>
</evidence>
<accession>A0A4U5MVR9</accession>
<name>A0A4U5MVR9_STECR</name>
<keyword evidence="1" id="KW-0812">Transmembrane</keyword>
<gene>
    <name evidence="2" type="ORF">L596_021113</name>
</gene>
<reference evidence="2 3" key="1">
    <citation type="journal article" date="2015" name="Genome Biol.">
        <title>Comparative genomics of Steinernema reveals deeply conserved gene regulatory networks.</title>
        <authorList>
            <person name="Dillman A.R."/>
            <person name="Macchietto M."/>
            <person name="Porter C.F."/>
            <person name="Rogers A."/>
            <person name="Williams B."/>
            <person name="Antoshechkin I."/>
            <person name="Lee M.M."/>
            <person name="Goodwin Z."/>
            <person name="Lu X."/>
            <person name="Lewis E.E."/>
            <person name="Goodrich-Blair H."/>
            <person name="Stock S.P."/>
            <person name="Adams B.J."/>
            <person name="Sternberg P.W."/>
            <person name="Mortazavi A."/>
        </authorList>
    </citation>
    <scope>NUCLEOTIDE SEQUENCE [LARGE SCALE GENOMIC DNA]</scope>
    <source>
        <strain evidence="2 3">ALL</strain>
    </source>
</reference>
<dbReference type="Proteomes" id="UP000298663">
    <property type="component" value="Unassembled WGS sequence"/>
</dbReference>
<keyword evidence="3" id="KW-1185">Reference proteome</keyword>
<keyword evidence="1" id="KW-0472">Membrane</keyword>
<keyword evidence="1" id="KW-1133">Transmembrane helix</keyword>
<feature type="transmembrane region" description="Helical" evidence="1">
    <location>
        <begin position="43"/>
        <end position="61"/>
    </location>
</feature>
<comment type="caution">
    <text evidence="2">The sequence shown here is derived from an EMBL/GenBank/DDBJ whole genome shotgun (WGS) entry which is preliminary data.</text>
</comment>
<sequence>MCVTDCLASDHRLSPLNPKKSVFNIYRLGCFYSGSRHCRFQRVLGIGSFSACTFVFVSFRLNAMFEFLSEKEGSGG</sequence>
<evidence type="ECO:0000313" key="3">
    <source>
        <dbReference type="Proteomes" id="UP000298663"/>
    </source>
</evidence>
<proteinExistence type="predicted"/>
<reference evidence="2 3" key="2">
    <citation type="journal article" date="2019" name="G3 (Bethesda)">
        <title>Hybrid Assembly of the Genome of the Entomopathogenic Nematode Steinernema carpocapsae Identifies the X-Chromosome.</title>
        <authorList>
            <person name="Serra L."/>
            <person name="Macchietto M."/>
            <person name="Macias-Munoz A."/>
            <person name="McGill C.J."/>
            <person name="Rodriguez I.M."/>
            <person name="Rodriguez B."/>
            <person name="Murad R."/>
            <person name="Mortazavi A."/>
        </authorList>
    </citation>
    <scope>NUCLEOTIDE SEQUENCE [LARGE SCALE GENOMIC DNA]</scope>
    <source>
        <strain evidence="2 3">ALL</strain>
    </source>
</reference>